<dbReference type="Gene3D" id="2.40.50.140">
    <property type="entry name" value="Nucleic acid-binding proteins"/>
    <property type="match status" value="1"/>
</dbReference>
<dbReference type="OrthoDB" id="340500at2759"/>
<dbReference type="GO" id="GO:0000176">
    <property type="term" value="C:nuclear exosome (RNase complex)"/>
    <property type="evidence" value="ECO:0007669"/>
    <property type="project" value="TreeGrafter"/>
</dbReference>
<evidence type="ECO:0000313" key="13">
    <source>
        <dbReference type="WBParaSite" id="EVEC_0000637301-mRNA-1"/>
    </source>
</evidence>
<dbReference type="Pfam" id="PF21262">
    <property type="entry name" value="RRP40_S1"/>
    <property type="match status" value="1"/>
</dbReference>
<feature type="domain" description="K Homology" evidence="10">
    <location>
        <begin position="147"/>
        <end position="192"/>
    </location>
</feature>
<evidence type="ECO:0000256" key="6">
    <source>
        <dbReference type="ARBA" id="ARBA00022835"/>
    </source>
</evidence>
<dbReference type="InterPro" id="IPR049469">
    <property type="entry name" value="RRP40_KH-I"/>
</dbReference>
<dbReference type="CDD" id="cd05790">
    <property type="entry name" value="S1_Rrp40"/>
    <property type="match status" value="1"/>
</dbReference>
<dbReference type="FunFam" id="2.40.50.140:FF:000112">
    <property type="entry name" value="Exosome complex component RRP40"/>
    <property type="match status" value="1"/>
</dbReference>
<protein>
    <recommendedName>
        <fullName evidence="9">Ribosomal RNA-processing protein 40</fullName>
    </recommendedName>
</protein>
<dbReference type="GO" id="GO:0003723">
    <property type="term" value="F:RNA binding"/>
    <property type="evidence" value="ECO:0007669"/>
    <property type="project" value="UniProtKB-KW"/>
</dbReference>
<proteinExistence type="inferred from homology"/>
<dbReference type="Proteomes" id="UP000274131">
    <property type="component" value="Unassembled WGS sequence"/>
</dbReference>
<evidence type="ECO:0000256" key="1">
    <source>
        <dbReference type="ARBA" id="ARBA00004496"/>
    </source>
</evidence>
<dbReference type="GO" id="GO:0071038">
    <property type="term" value="P:TRAMP-dependent tRNA surveillance pathway"/>
    <property type="evidence" value="ECO:0007669"/>
    <property type="project" value="TreeGrafter"/>
</dbReference>
<dbReference type="GO" id="GO:0071034">
    <property type="term" value="P:CUT catabolic process"/>
    <property type="evidence" value="ECO:0007669"/>
    <property type="project" value="TreeGrafter"/>
</dbReference>
<evidence type="ECO:0000256" key="7">
    <source>
        <dbReference type="ARBA" id="ARBA00022884"/>
    </source>
</evidence>
<accession>A0A0N4V7U9</accession>
<dbReference type="STRING" id="51028.A0A0N4V7U9"/>
<evidence type="ECO:0000256" key="4">
    <source>
        <dbReference type="ARBA" id="ARBA00022490"/>
    </source>
</evidence>
<evidence type="ECO:0000313" key="11">
    <source>
        <dbReference type="EMBL" id="VDD91233.1"/>
    </source>
</evidence>
<comment type="similarity">
    <text evidence="3">Belongs to the RRP40 family.</text>
</comment>
<dbReference type="PANTHER" id="PTHR21321:SF1">
    <property type="entry name" value="EXOSOME COMPLEX COMPONENT RRP40"/>
    <property type="match status" value="1"/>
</dbReference>
<dbReference type="GO" id="GO:0000467">
    <property type="term" value="P:exonucleolytic trimming to generate mature 3'-end of 5.8S rRNA from tricistronic rRNA transcript (SSU-rRNA, 5.8S rRNA, LSU-rRNA)"/>
    <property type="evidence" value="ECO:0007669"/>
    <property type="project" value="TreeGrafter"/>
</dbReference>
<reference evidence="11 12" key="2">
    <citation type="submission" date="2018-10" db="EMBL/GenBank/DDBJ databases">
        <authorList>
            <consortium name="Pathogen Informatics"/>
        </authorList>
    </citation>
    <scope>NUCLEOTIDE SEQUENCE [LARGE SCALE GENOMIC DNA]</scope>
</reference>
<dbReference type="GO" id="GO:0071051">
    <property type="term" value="P:poly(A)-dependent snoRNA 3'-end processing"/>
    <property type="evidence" value="ECO:0007669"/>
    <property type="project" value="TreeGrafter"/>
</dbReference>
<keyword evidence="12" id="KW-1185">Reference proteome</keyword>
<name>A0A0N4V7U9_ENTVE</name>
<keyword evidence="8" id="KW-0539">Nucleus</keyword>
<dbReference type="SUPFAM" id="SSF54791">
    <property type="entry name" value="Eukaryotic type KH-domain (KH-domain type I)"/>
    <property type="match status" value="1"/>
</dbReference>
<evidence type="ECO:0000256" key="9">
    <source>
        <dbReference type="ARBA" id="ARBA00030615"/>
    </source>
</evidence>
<gene>
    <name evidence="11" type="ORF">EVEC_LOCUS5984</name>
</gene>
<reference evidence="13" key="1">
    <citation type="submission" date="2017-02" db="UniProtKB">
        <authorList>
            <consortium name="WormBaseParasite"/>
        </authorList>
    </citation>
    <scope>IDENTIFICATION</scope>
</reference>
<keyword evidence="4" id="KW-0963">Cytoplasm</keyword>
<dbReference type="GO" id="GO:0005730">
    <property type="term" value="C:nucleolus"/>
    <property type="evidence" value="ECO:0007669"/>
    <property type="project" value="UniProtKB-SubCell"/>
</dbReference>
<evidence type="ECO:0000259" key="10">
    <source>
        <dbReference type="Pfam" id="PF15985"/>
    </source>
</evidence>
<dbReference type="WBParaSite" id="EVEC_0000637301-mRNA-1">
    <property type="protein sequence ID" value="EVEC_0000637301-mRNA-1"/>
    <property type="gene ID" value="EVEC_0000637301"/>
</dbReference>
<evidence type="ECO:0000256" key="8">
    <source>
        <dbReference type="ARBA" id="ARBA00023242"/>
    </source>
</evidence>
<dbReference type="InterPro" id="IPR036612">
    <property type="entry name" value="KH_dom_type_1_sf"/>
</dbReference>
<comment type="subcellular location">
    <subcellularLocation>
        <location evidence="1">Cytoplasm</location>
    </subcellularLocation>
    <subcellularLocation>
        <location evidence="2">Nucleus</location>
        <location evidence="2">Nucleolus</location>
    </subcellularLocation>
</comment>
<evidence type="ECO:0000256" key="3">
    <source>
        <dbReference type="ARBA" id="ARBA00007841"/>
    </source>
</evidence>
<organism evidence="13">
    <name type="scientific">Enterobius vermicularis</name>
    <name type="common">Human pinworm</name>
    <dbReference type="NCBI Taxonomy" id="51028"/>
    <lineage>
        <taxon>Eukaryota</taxon>
        <taxon>Metazoa</taxon>
        <taxon>Ecdysozoa</taxon>
        <taxon>Nematoda</taxon>
        <taxon>Chromadorea</taxon>
        <taxon>Rhabditida</taxon>
        <taxon>Spirurina</taxon>
        <taxon>Oxyuridomorpha</taxon>
        <taxon>Oxyuroidea</taxon>
        <taxon>Oxyuridae</taxon>
        <taxon>Enterobius</taxon>
    </lineage>
</organism>
<evidence type="ECO:0000256" key="2">
    <source>
        <dbReference type="ARBA" id="ARBA00004604"/>
    </source>
</evidence>
<evidence type="ECO:0000256" key="5">
    <source>
        <dbReference type="ARBA" id="ARBA00022552"/>
    </source>
</evidence>
<dbReference type="InterPro" id="IPR037319">
    <property type="entry name" value="Rrp40_S1"/>
</dbReference>
<keyword evidence="7" id="KW-0694">RNA-binding</keyword>
<dbReference type="GO" id="GO:0034475">
    <property type="term" value="P:U4 snRNA 3'-end processing"/>
    <property type="evidence" value="ECO:0007669"/>
    <property type="project" value="TreeGrafter"/>
</dbReference>
<keyword evidence="5" id="KW-0698">rRNA processing</keyword>
<dbReference type="EMBL" id="UXUI01008333">
    <property type="protein sequence ID" value="VDD91233.1"/>
    <property type="molecule type" value="Genomic_DNA"/>
</dbReference>
<dbReference type="GO" id="GO:0000177">
    <property type="term" value="C:cytoplasmic exosome (RNase complex)"/>
    <property type="evidence" value="ECO:0007669"/>
    <property type="project" value="TreeGrafter"/>
</dbReference>
<dbReference type="InterPro" id="IPR012340">
    <property type="entry name" value="NA-bd_OB-fold"/>
</dbReference>
<keyword evidence="6" id="KW-0271">Exosome</keyword>
<dbReference type="AlphaFoldDB" id="A0A0N4V7U9"/>
<dbReference type="Pfam" id="PF15985">
    <property type="entry name" value="KH_6"/>
    <property type="match status" value="1"/>
</dbReference>
<dbReference type="GO" id="GO:0071035">
    <property type="term" value="P:nuclear polyadenylation-dependent rRNA catabolic process"/>
    <property type="evidence" value="ECO:0007669"/>
    <property type="project" value="TreeGrafter"/>
</dbReference>
<dbReference type="Gene3D" id="3.30.1370.10">
    <property type="entry name" value="K Homology domain, type 1"/>
    <property type="match status" value="1"/>
</dbReference>
<sequence length="230" mass="25253">MVDVLLPGDILPETSSLKVVGRGIVKRIGKDDELVAIAPGLRNAREGKHWLDIHARRYIPQKGDRIIGIVCPNVSGDNFKIDIGCADNAFVNFLSFEGATRRNRPSLKTGDLIYATVISASKHAEPELSCVDSEGRAKGMGVLPPNGFVFKTSLNLVRRILSPSSRLLPLIGRHLKFEIACGVNGRVWVAGDKHNEICAVCRMIRDSEFVPEDEILDFVEEGIGKLRNIS</sequence>
<dbReference type="InterPro" id="IPR004088">
    <property type="entry name" value="KH_dom_type_1"/>
</dbReference>
<dbReference type="InterPro" id="IPR026699">
    <property type="entry name" value="Exosome_RNA_bind1/RRP40/RRP4"/>
</dbReference>
<evidence type="ECO:0000313" key="12">
    <source>
        <dbReference type="Proteomes" id="UP000274131"/>
    </source>
</evidence>
<dbReference type="SUPFAM" id="SSF50249">
    <property type="entry name" value="Nucleic acid-binding proteins"/>
    <property type="match status" value="1"/>
</dbReference>
<dbReference type="CDD" id="cd22526">
    <property type="entry name" value="KH-I_Rrp40"/>
    <property type="match status" value="1"/>
</dbReference>
<dbReference type="PANTHER" id="PTHR21321">
    <property type="entry name" value="PNAS-3 RELATED"/>
    <property type="match status" value="1"/>
</dbReference>